<feature type="domain" description="60S ribosomal export protein NMD3 SH3" evidence="11">
    <location>
        <begin position="247"/>
        <end position="292"/>
    </location>
</feature>
<feature type="compositionally biased region" description="Acidic residues" evidence="8">
    <location>
        <begin position="500"/>
        <end position="529"/>
    </location>
</feature>
<name>A0AAN7YLG6_9MYCE</name>
<evidence type="ECO:0000259" key="11">
    <source>
        <dbReference type="Pfam" id="PF21193"/>
    </source>
</evidence>
<dbReference type="Proteomes" id="UP001344447">
    <property type="component" value="Unassembled WGS sequence"/>
</dbReference>
<evidence type="ECO:0000256" key="5">
    <source>
        <dbReference type="ARBA" id="ARBA00022927"/>
    </source>
</evidence>
<dbReference type="GO" id="GO:0015031">
    <property type="term" value="P:protein transport"/>
    <property type="evidence" value="ECO:0007669"/>
    <property type="project" value="UniProtKB-KW"/>
</dbReference>
<comment type="similarity">
    <text evidence="1 7">Belongs to the NMD3 family.</text>
</comment>
<feature type="domain" description="Nmd3 N-terminal" evidence="9">
    <location>
        <begin position="14"/>
        <end position="242"/>
    </location>
</feature>
<dbReference type="Pfam" id="PF21193">
    <property type="entry name" value="NMD_SH3"/>
    <property type="match status" value="1"/>
</dbReference>
<protein>
    <recommendedName>
        <fullName evidence="2 7">60S ribosomal export protein NMD3</fullName>
    </recommendedName>
</protein>
<dbReference type="GO" id="GO:0000055">
    <property type="term" value="P:ribosomal large subunit export from nucleus"/>
    <property type="evidence" value="ECO:0007669"/>
    <property type="project" value="TreeGrafter"/>
</dbReference>
<dbReference type="AlphaFoldDB" id="A0AAN7YLG6"/>
<organism evidence="12 13">
    <name type="scientific">Dictyostelium firmibasis</name>
    <dbReference type="NCBI Taxonomy" id="79012"/>
    <lineage>
        <taxon>Eukaryota</taxon>
        <taxon>Amoebozoa</taxon>
        <taxon>Evosea</taxon>
        <taxon>Eumycetozoa</taxon>
        <taxon>Dictyostelia</taxon>
        <taxon>Dictyosteliales</taxon>
        <taxon>Dictyosteliaceae</taxon>
        <taxon>Dictyostelium</taxon>
    </lineage>
</organism>
<evidence type="ECO:0000256" key="2">
    <source>
        <dbReference type="ARBA" id="ARBA00017035"/>
    </source>
</evidence>
<dbReference type="GO" id="GO:0043023">
    <property type="term" value="F:ribosomal large subunit binding"/>
    <property type="evidence" value="ECO:0007669"/>
    <property type="project" value="InterPro"/>
</dbReference>
<comment type="subcellular location">
    <subcellularLocation>
        <location evidence="7">Cytoplasm</location>
    </subcellularLocation>
    <subcellularLocation>
        <location evidence="7">Nucleus</location>
    </subcellularLocation>
</comment>
<evidence type="ECO:0000259" key="9">
    <source>
        <dbReference type="Pfam" id="PF04981"/>
    </source>
</evidence>
<feature type="region of interest" description="Disordered" evidence="8">
    <location>
        <begin position="495"/>
        <end position="529"/>
    </location>
</feature>
<keyword evidence="6 7" id="KW-0539">Nucleus</keyword>
<comment type="caution">
    <text evidence="12">The sequence shown here is derived from an EMBL/GenBank/DDBJ whole genome shotgun (WGS) entry which is preliminary data.</text>
</comment>
<dbReference type="PANTHER" id="PTHR12746:SF2">
    <property type="entry name" value="60S RIBOSOMAL EXPORT PROTEIN NMD3"/>
    <property type="match status" value="1"/>
</dbReference>
<evidence type="ECO:0000259" key="10">
    <source>
        <dbReference type="Pfam" id="PF21192"/>
    </source>
</evidence>
<dbReference type="Pfam" id="PF04981">
    <property type="entry name" value="NMD3"/>
    <property type="match status" value="1"/>
</dbReference>
<dbReference type="InterPro" id="IPR048899">
    <property type="entry name" value="NMD_SH3"/>
</dbReference>
<evidence type="ECO:0000256" key="6">
    <source>
        <dbReference type="ARBA" id="ARBA00023242"/>
    </source>
</evidence>
<dbReference type="PANTHER" id="PTHR12746">
    <property type="entry name" value="NONSENSE-MEDIATED MRNA DECAY PROTEIN 3"/>
    <property type="match status" value="1"/>
</dbReference>
<sequence>MEYIPQAKQANILCCMCGVLIPANPSNMCVDCIKSQVDITEGIPKQLTIQWCRGCARYLQPPNHWAIAELESRELLTICIKRIKGLNKVKLVDAGWVWTEPHSKRLKVKLTIQKEVFTSAILQQIFVIEFIVQGQQCDKCQKFEAKDTWNSVVQLRQKVDHKRTFLYIEQLILKHNAHAQTLNIKEKPDGLDFFFSNRNHAMKFVEFISAITPVKTKKSEQLISSDEQNNAANYKYTFSVEIVPLSKDDIVCLPPKIAHQLGNMGPLVVVTKVSNLIHFIDPNTLHTGEISSLTFWNSPFRALSSYKQLVEFTVLDVNLTGDTRGRHALSDIQLMRSADFGANDNIFDIRSHLGNILNPGDLALGYDVASSNFPDSDLTGLKKNQQLPDFVLVKKTYPSKNDFRFKRHWYFKEIPKEGIENPKKFEIEQMERDREEFLREIEQDPELRSKINIYKEADAANILQQRIKKMQEHGVDEDAIKEELALEGLLDDMANNLNINDEEFEDGEDEEDEDDEEYDEEDEDDDMME</sequence>
<evidence type="ECO:0000256" key="7">
    <source>
        <dbReference type="RuleBase" id="RU364108"/>
    </source>
</evidence>
<keyword evidence="13" id="KW-1185">Reference proteome</keyword>
<dbReference type="Pfam" id="PF21192">
    <property type="entry name" value="OB_NMD3"/>
    <property type="match status" value="1"/>
</dbReference>
<comment type="function">
    <text evidence="7">Acts as an adapter for the XPO1/CRM1-mediated export of the 60S ribosomal subunit.</text>
</comment>
<evidence type="ECO:0000256" key="3">
    <source>
        <dbReference type="ARBA" id="ARBA00022448"/>
    </source>
</evidence>
<evidence type="ECO:0000256" key="8">
    <source>
        <dbReference type="SAM" id="MobiDB-lite"/>
    </source>
</evidence>
<dbReference type="InterPro" id="IPR048898">
    <property type="entry name" value="OB_NMD3"/>
</dbReference>
<gene>
    <name evidence="12" type="ORF">RB653_009784</name>
</gene>
<dbReference type="InterPro" id="IPR007064">
    <property type="entry name" value="Nmd3_N"/>
</dbReference>
<reference evidence="12 13" key="1">
    <citation type="submission" date="2023-11" db="EMBL/GenBank/DDBJ databases">
        <title>Dfirmibasis_genome.</title>
        <authorList>
            <person name="Edelbroek B."/>
            <person name="Kjellin J."/>
            <person name="Jerlstrom-Hultqvist J."/>
            <person name="Soderbom F."/>
        </authorList>
    </citation>
    <scope>NUCLEOTIDE SEQUENCE [LARGE SCALE GENOMIC DNA]</scope>
    <source>
        <strain evidence="12 13">TNS-C-14</strain>
    </source>
</reference>
<keyword evidence="5 7" id="KW-0653">Protein transport</keyword>
<evidence type="ECO:0000313" key="13">
    <source>
        <dbReference type="Proteomes" id="UP001344447"/>
    </source>
</evidence>
<evidence type="ECO:0000256" key="1">
    <source>
        <dbReference type="ARBA" id="ARBA00009794"/>
    </source>
</evidence>
<keyword evidence="4 7" id="KW-0963">Cytoplasm</keyword>
<evidence type="ECO:0000256" key="4">
    <source>
        <dbReference type="ARBA" id="ARBA00022490"/>
    </source>
</evidence>
<proteinExistence type="inferred from homology"/>
<dbReference type="EMBL" id="JAVFKY010000006">
    <property type="protein sequence ID" value="KAK5574531.1"/>
    <property type="molecule type" value="Genomic_DNA"/>
</dbReference>
<dbReference type="GO" id="GO:0005634">
    <property type="term" value="C:nucleus"/>
    <property type="evidence" value="ECO:0007669"/>
    <property type="project" value="UniProtKB-SubCell"/>
</dbReference>
<keyword evidence="3 7" id="KW-0813">Transport</keyword>
<evidence type="ECO:0000313" key="12">
    <source>
        <dbReference type="EMBL" id="KAK5574531.1"/>
    </source>
</evidence>
<dbReference type="InterPro" id="IPR039768">
    <property type="entry name" value="Nmd3"/>
</dbReference>
<dbReference type="GO" id="GO:0005737">
    <property type="term" value="C:cytoplasm"/>
    <property type="evidence" value="ECO:0007669"/>
    <property type="project" value="UniProtKB-SubCell"/>
</dbReference>
<feature type="domain" description="60S ribosomal export protein NMD3 OB-fold" evidence="10">
    <location>
        <begin position="309"/>
        <end position="395"/>
    </location>
</feature>
<accession>A0AAN7YLG6</accession>